<protein>
    <submittedName>
        <fullName evidence="1">Uncharacterized protein</fullName>
    </submittedName>
</protein>
<keyword evidence="2" id="KW-1185">Reference proteome</keyword>
<reference evidence="1" key="1">
    <citation type="submission" date="2020-05" db="EMBL/GenBank/DDBJ databases">
        <title>Mycena genomes resolve the evolution of fungal bioluminescence.</title>
        <authorList>
            <person name="Tsai I.J."/>
        </authorList>
    </citation>
    <scope>NUCLEOTIDE SEQUENCE</scope>
    <source>
        <strain evidence="1">160909Yilan</strain>
    </source>
</reference>
<sequence length="364" mass="41298">MNDHFQPEPEFTHSSPCEPESPTFQACGTFANITNYAASSLPPDFRMIPMGDIDLRRQIRVDERTGVAYPQWQRGCVRCAYAAKARIDGRTTRVTVSIYQGNDAEEEWRQDIATYMSLRQICGAASSNGIHATLFNDDLIPLRVTFLSPVLNLTCRKNQDFSEAYYYIYSAFHRGLPSGSCTFWIRRSTGRFCAELTPANDNLRICVNRSEVPGLSRIYPVSAETITTFIGLLTLEEYYHICGWSLGHHRWIALSADTTMNIGAVFRCSGAEPLEDSDDIAFLPSAESPYLTDWRDFEGRTGEVMPNGWTRFQSSHIFNRTLSIGFSALWDTWLSQANHIFCRLNIMSNFDDYGTAFADRFYLG</sequence>
<gene>
    <name evidence="1" type="ORF">MSAN_00123500</name>
</gene>
<organism evidence="1 2">
    <name type="scientific">Mycena sanguinolenta</name>
    <dbReference type="NCBI Taxonomy" id="230812"/>
    <lineage>
        <taxon>Eukaryota</taxon>
        <taxon>Fungi</taxon>
        <taxon>Dikarya</taxon>
        <taxon>Basidiomycota</taxon>
        <taxon>Agaricomycotina</taxon>
        <taxon>Agaricomycetes</taxon>
        <taxon>Agaricomycetidae</taxon>
        <taxon>Agaricales</taxon>
        <taxon>Marasmiineae</taxon>
        <taxon>Mycenaceae</taxon>
        <taxon>Mycena</taxon>
    </lineage>
</organism>
<dbReference type="Proteomes" id="UP000623467">
    <property type="component" value="Unassembled WGS sequence"/>
</dbReference>
<dbReference type="OrthoDB" id="258495at2759"/>
<name>A0A8H6ZGF6_9AGAR</name>
<evidence type="ECO:0000313" key="2">
    <source>
        <dbReference type="Proteomes" id="UP000623467"/>
    </source>
</evidence>
<dbReference type="EMBL" id="JACAZH010000001">
    <property type="protein sequence ID" value="KAF7377054.1"/>
    <property type="molecule type" value="Genomic_DNA"/>
</dbReference>
<comment type="caution">
    <text evidence="1">The sequence shown here is derived from an EMBL/GenBank/DDBJ whole genome shotgun (WGS) entry which is preliminary data.</text>
</comment>
<evidence type="ECO:0000313" key="1">
    <source>
        <dbReference type="EMBL" id="KAF7377054.1"/>
    </source>
</evidence>
<accession>A0A8H6ZGF6</accession>
<dbReference type="AlphaFoldDB" id="A0A8H6ZGF6"/>
<proteinExistence type="predicted"/>